<dbReference type="AlphaFoldDB" id="A0A7J7QWQ9"/>
<dbReference type="EMBL" id="JABWUV010000047">
    <property type="protein sequence ID" value="KAF6268341.1"/>
    <property type="molecule type" value="Genomic_DNA"/>
</dbReference>
<evidence type="ECO:0000313" key="3">
    <source>
        <dbReference type="Proteomes" id="UP000527355"/>
    </source>
</evidence>
<evidence type="ECO:0000256" key="1">
    <source>
        <dbReference type="SAM" id="MobiDB-lite"/>
    </source>
</evidence>
<keyword evidence="3" id="KW-1185">Reference proteome</keyword>
<evidence type="ECO:0000313" key="2">
    <source>
        <dbReference type="EMBL" id="KAF6268341.1"/>
    </source>
</evidence>
<protein>
    <submittedName>
        <fullName evidence="2">Uncharacterized protein</fullName>
    </submittedName>
</protein>
<feature type="region of interest" description="Disordered" evidence="1">
    <location>
        <begin position="19"/>
        <end position="38"/>
    </location>
</feature>
<organism evidence="2 3">
    <name type="scientific">Myotis myotis</name>
    <name type="common">Greater mouse-eared bat</name>
    <name type="synonym">Vespertilio myotis</name>
    <dbReference type="NCBI Taxonomy" id="51298"/>
    <lineage>
        <taxon>Eukaryota</taxon>
        <taxon>Metazoa</taxon>
        <taxon>Chordata</taxon>
        <taxon>Craniata</taxon>
        <taxon>Vertebrata</taxon>
        <taxon>Euteleostomi</taxon>
        <taxon>Mammalia</taxon>
        <taxon>Eutheria</taxon>
        <taxon>Laurasiatheria</taxon>
        <taxon>Chiroptera</taxon>
        <taxon>Yangochiroptera</taxon>
        <taxon>Vespertilionidae</taxon>
        <taxon>Myotis</taxon>
    </lineage>
</organism>
<dbReference type="Proteomes" id="UP000527355">
    <property type="component" value="Unassembled WGS sequence"/>
</dbReference>
<name>A0A7J7QWQ9_MYOMY</name>
<sequence>MCYPLLIKTMRCALNKTCRQPRGREPGGPATVAASASHPASRLERVLRSQVSPAAGVTQGLSIDLGTRRSGFHSPSGHRPGLWAPSPVGGGCREQPIRDSLSSWMFLSLSLPLSEINKDILYNKRVICKLSPRLGV</sequence>
<reference evidence="2 3" key="1">
    <citation type="journal article" date="2020" name="Nature">
        <title>Six reference-quality genomes reveal evolution of bat adaptations.</title>
        <authorList>
            <person name="Jebb D."/>
            <person name="Huang Z."/>
            <person name="Pippel M."/>
            <person name="Hughes G.M."/>
            <person name="Lavrichenko K."/>
            <person name="Devanna P."/>
            <person name="Winkler S."/>
            <person name="Jermiin L.S."/>
            <person name="Skirmuntt E.C."/>
            <person name="Katzourakis A."/>
            <person name="Burkitt-Gray L."/>
            <person name="Ray D.A."/>
            <person name="Sullivan K.A.M."/>
            <person name="Roscito J.G."/>
            <person name="Kirilenko B.M."/>
            <person name="Davalos L.M."/>
            <person name="Corthals A.P."/>
            <person name="Power M.L."/>
            <person name="Jones G."/>
            <person name="Ransome R.D."/>
            <person name="Dechmann D.K.N."/>
            <person name="Locatelli A.G."/>
            <person name="Puechmaille S.J."/>
            <person name="Fedrigo O."/>
            <person name="Jarvis E.D."/>
            <person name="Hiller M."/>
            <person name="Vernes S.C."/>
            <person name="Myers E.W."/>
            <person name="Teeling E.C."/>
        </authorList>
    </citation>
    <scope>NUCLEOTIDE SEQUENCE [LARGE SCALE GENOMIC DNA]</scope>
    <source>
        <strain evidence="2">MMyoMyo1</strain>
        <tissue evidence="2">Flight muscle</tissue>
    </source>
</reference>
<accession>A0A7J7QWQ9</accession>
<proteinExistence type="predicted"/>
<gene>
    <name evidence="2" type="ORF">mMyoMyo1_011277</name>
</gene>
<comment type="caution">
    <text evidence="2">The sequence shown here is derived from an EMBL/GenBank/DDBJ whole genome shotgun (WGS) entry which is preliminary data.</text>
</comment>